<dbReference type="InterPro" id="IPR000421">
    <property type="entry name" value="FA58C"/>
</dbReference>
<dbReference type="SUPFAM" id="SSF49785">
    <property type="entry name" value="Galactose-binding domain-like"/>
    <property type="match status" value="1"/>
</dbReference>
<comment type="caution">
    <text evidence="2">The sequence shown here is derived from an EMBL/GenBank/DDBJ whole genome shotgun (WGS) entry which is preliminary data.</text>
</comment>
<proteinExistence type="predicted"/>
<dbReference type="Pfam" id="PF00754">
    <property type="entry name" value="F5_F8_type_C"/>
    <property type="match status" value="1"/>
</dbReference>
<dbReference type="InterPro" id="IPR008979">
    <property type="entry name" value="Galactose-bd-like_sf"/>
</dbReference>
<evidence type="ECO:0000313" key="3">
    <source>
        <dbReference type="Proteomes" id="UP001470230"/>
    </source>
</evidence>
<organism evidence="2 3">
    <name type="scientific">Tritrichomonas musculus</name>
    <dbReference type="NCBI Taxonomy" id="1915356"/>
    <lineage>
        <taxon>Eukaryota</taxon>
        <taxon>Metamonada</taxon>
        <taxon>Parabasalia</taxon>
        <taxon>Tritrichomonadida</taxon>
        <taxon>Tritrichomonadidae</taxon>
        <taxon>Tritrichomonas</taxon>
    </lineage>
</organism>
<gene>
    <name evidence="2" type="ORF">M9Y10_024012</name>
</gene>
<dbReference type="EMBL" id="JAPFFF010000003">
    <property type="protein sequence ID" value="KAK8895544.1"/>
    <property type="molecule type" value="Genomic_DNA"/>
</dbReference>
<dbReference type="Proteomes" id="UP001470230">
    <property type="component" value="Unassembled WGS sequence"/>
</dbReference>
<accession>A0ABR2KWR0</accession>
<name>A0ABR2KWR0_9EUKA</name>
<protein>
    <recommendedName>
        <fullName evidence="1">F5/8 type C domain-containing protein</fullName>
    </recommendedName>
</protein>
<evidence type="ECO:0000259" key="1">
    <source>
        <dbReference type="Pfam" id="PF00754"/>
    </source>
</evidence>
<feature type="domain" description="F5/8 type C" evidence="1">
    <location>
        <begin position="307"/>
        <end position="426"/>
    </location>
</feature>
<reference evidence="2 3" key="1">
    <citation type="submission" date="2024-04" db="EMBL/GenBank/DDBJ databases">
        <title>Tritrichomonas musculus Genome.</title>
        <authorList>
            <person name="Alves-Ferreira E."/>
            <person name="Grigg M."/>
            <person name="Lorenzi H."/>
            <person name="Galac M."/>
        </authorList>
    </citation>
    <scope>NUCLEOTIDE SEQUENCE [LARGE SCALE GENOMIC DNA]</scope>
    <source>
        <strain evidence="2 3">EAF2021</strain>
    </source>
</reference>
<dbReference type="Gene3D" id="2.60.120.260">
    <property type="entry name" value="Galactose-binding domain-like"/>
    <property type="match status" value="1"/>
</dbReference>
<keyword evidence="3" id="KW-1185">Reference proteome</keyword>
<evidence type="ECO:0000313" key="2">
    <source>
        <dbReference type="EMBL" id="KAK8895544.1"/>
    </source>
</evidence>
<sequence length="445" mass="51686">MIGNFKIHLKPDSIKQIPFHKYINDFSFIVNGEEIKTNRVISDLISPKISQIHFSDPTIDSYTFDTVNKGDFSHILNLATFETLQYPTDELPFLTEVLKLLGNDMIDILDANEEDELTTNNVIQRLLLHQNPEFNCFNSIERETDFASENFKELCEFHQEELESLDLTTLSNILTNQKLVIKDEDQLLHFVNFLYSKDNRKLTLYESVIFANTSSEAMREFVDLIDMNDITNSMWIELSRRLKEGVVGGNKQSEKSDSSESDLYGHRYGKKQVHGTAFLKEEGQNFSGVINHLQKVSNGKIDKVMNFTSSSVESDYYCPKNVSLFGSKYNYFHSKDLENSWICLDFKDHKVCPTDYEIRSYPYNTNDQHPKSWVIEVSNDLETWIKIDEENDCSYLNGRSVSHTFKMKIETLFAFRYLRMRLTGPNWLGKNSLAIDSFEVYGIYV</sequence>